<comment type="caution">
    <text evidence="1">The sequence shown here is derived from an EMBL/GenBank/DDBJ whole genome shotgun (WGS) entry which is preliminary data.</text>
</comment>
<name>A0ACB8E3D5_DERSI</name>
<organism evidence="1 2">
    <name type="scientific">Dermacentor silvarum</name>
    <name type="common">Tick</name>
    <dbReference type="NCBI Taxonomy" id="543639"/>
    <lineage>
        <taxon>Eukaryota</taxon>
        <taxon>Metazoa</taxon>
        <taxon>Ecdysozoa</taxon>
        <taxon>Arthropoda</taxon>
        <taxon>Chelicerata</taxon>
        <taxon>Arachnida</taxon>
        <taxon>Acari</taxon>
        <taxon>Parasitiformes</taxon>
        <taxon>Ixodida</taxon>
        <taxon>Ixodoidea</taxon>
        <taxon>Ixodidae</taxon>
        <taxon>Rhipicephalinae</taxon>
        <taxon>Dermacentor</taxon>
    </lineage>
</organism>
<evidence type="ECO:0000313" key="2">
    <source>
        <dbReference type="Proteomes" id="UP000821865"/>
    </source>
</evidence>
<dbReference type="EMBL" id="CM023470">
    <property type="protein sequence ID" value="KAH7981257.1"/>
    <property type="molecule type" value="Genomic_DNA"/>
</dbReference>
<keyword evidence="2" id="KW-1185">Reference proteome</keyword>
<proteinExistence type="predicted"/>
<reference evidence="1" key="1">
    <citation type="submission" date="2020-05" db="EMBL/GenBank/DDBJ databases">
        <title>Large-scale comparative analyses of tick genomes elucidate their genetic diversity and vector capacities.</title>
        <authorList>
            <person name="Jia N."/>
            <person name="Wang J."/>
            <person name="Shi W."/>
            <person name="Du L."/>
            <person name="Sun Y."/>
            <person name="Zhan W."/>
            <person name="Jiang J."/>
            <person name="Wang Q."/>
            <person name="Zhang B."/>
            <person name="Ji P."/>
            <person name="Sakyi L.B."/>
            <person name="Cui X."/>
            <person name="Yuan T."/>
            <person name="Jiang B."/>
            <person name="Yang W."/>
            <person name="Lam T.T.-Y."/>
            <person name="Chang Q."/>
            <person name="Ding S."/>
            <person name="Wang X."/>
            <person name="Zhu J."/>
            <person name="Ruan X."/>
            <person name="Zhao L."/>
            <person name="Wei J."/>
            <person name="Que T."/>
            <person name="Du C."/>
            <person name="Cheng J."/>
            <person name="Dai P."/>
            <person name="Han X."/>
            <person name="Huang E."/>
            <person name="Gao Y."/>
            <person name="Liu J."/>
            <person name="Shao H."/>
            <person name="Ye R."/>
            <person name="Li L."/>
            <person name="Wei W."/>
            <person name="Wang X."/>
            <person name="Wang C."/>
            <person name="Yang T."/>
            <person name="Huo Q."/>
            <person name="Li W."/>
            <person name="Guo W."/>
            <person name="Chen H."/>
            <person name="Zhou L."/>
            <person name="Ni X."/>
            <person name="Tian J."/>
            <person name="Zhou Y."/>
            <person name="Sheng Y."/>
            <person name="Liu T."/>
            <person name="Pan Y."/>
            <person name="Xia L."/>
            <person name="Li J."/>
            <person name="Zhao F."/>
            <person name="Cao W."/>
        </authorList>
    </citation>
    <scope>NUCLEOTIDE SEQUENCE</scope>
    <source>
        <strain evidence="1">Dsil-2018</strain>
    </source>
</reference>
<dbReference type="Proteomes" id="UP000821865">
    <property type="component" value="Chromosome 1"/>
</dbReference>
<accession>A0ACB8E3D5</accession>
<gene>
    <name evidence="1" type="ORF">HPB49_022767</name>
</gene>
<protein>
    <submittedName>
        <fullName evidence="1">Uncharacterized protein</fullName>
    </submittedName>
</protein>
<evidence type="ECO:0000313" key="1">
    <source>
        <dbReference type="EMBL" id="KAH7981257.1"/>
    </source>
</evidence>
<sequence>MASSPGGRNNLNGRTLNGSTTPYLPQGVPEHLGHPGIGGFSGHSEYQLPPTAKSGTAGGPNQMQSQKEQGPFQGLESTLGPAGNFVHPQPAQPVPDEPMGHQQFTRQAPPNEVGPSRSFPPLARSNSGSSNSGGHSNGNARPPSSSELPAEAWHEANPSMGQARGRPELPEFAKNGSSSQGSNNSEAEFSQPEDQSRESEFADSSAETNNTSRAPSGPAAPTNGMMSYGNFYGAPQEPSEAKVEACDTKKTTPATSAPNASEADIRGGAQYHYTSAASIGTTTTASTAASHIKQPCNGPAPPSSPFAERQSPRAAFQGAPPYVPHLVPPVQRGNENDSSHQQQPRSESEPTTTDAVQQPFLSNTTTSMSTYTSIISTYNSFATSCAPSYLAEQPPHHHHQQLTAAGGSKFGGDGAQDGAARAGGAPDVDAGRIAAVGEFRGLELGLAPLGGPPPPHFGGFAEGPLGYAGPPFPLPPMGPPGASFASLNLPGADPWWERLERLRSNAKAEPPACDCLSPEDARVGKLQHFYGTQNCLCPAPLDKSPYYTHLGSGPTVAAIREMLEHRLNETGSALRIEKVLYTGKEGKTSQGCPVAKWVIRRSGPSEKVLVVLRHRQGHRCLSAYIVMAIVAWEGVHADMADDLYRTVVHKTVNFGFPTQRRCGTNEQRTCACQGADSETCGASFSFGCSWSMYYNGCKYARSKSVRKFKLSEQSEEQELEDKLQQLATDMAPLYARVAPESYKNQTEFESEGISCRLGLKPGRPFSGVTACVDFCAHAHKDLHNMNNGCTVVVTLTKYRGFEKGDDEQLHVLPLYVLDATDEYGKKDGFYEKVKAGSLEVLRKYHTTTRIRKVPLGPCKKRGRKEKNPDEAAHAIQQNLNSEAQTDEGYASQTMPSPVFSPNFEAPSYHRSPFEEKYKSGMPQVKHESELGNPRFEIPVGPFRSQQQSSFHPTTIEPPTAKSYGTCVPGYKVKNEFLPHMSCQYDTSASEGSFSLQKPNSPCAESHVPCLGKDDMKVVVKKENSSEACIQSTLDKGGQVLNKTSGMPQILSPHTSERIHHTKDSSPFNQPYLQPQQDLAYGNPYFAGNYTQQGTQKMASLCTIPQSPMMTTIPDTPPEDHHLAMNYYKYRMVDRYHYPSYLPHSGQDGPPVEGHSIDHLQNLASVSNHHLQNLELGRPSGGHTVYSPFVDRSASMPPYHHQSLSATFSPISQTPSQGVMLPPSYVPQAVSPHITRNAGYGAPGFSRNGSFLPSPHETFPPHPSPPVTPMTPPSTPRLTELNPVRMDSPLHMRSPYYMAGSFGMPVDPSCGAARSHSQGAPFPQAPYVEAAAWASDRDYSAGFQGPYYAPRGQCFPAAVTPPKDYGMQTPPVAGPTRLPAGLATPPPQGRCMQERASVLPPFKNTFMPAQTAPNGFERHLQTFRSVMEDAQRSQPVGPPRLAPRPASHEGLPRVEIPKADEEGIYEVDSDNEAVFQDPEVGGVAIALTHGSVLFECAKHELHATTALRRPDRKNPTRISLVFYQHKNLNFRSHGEEEWEKKMEVRKLEKANGERPSKKKAKLSSERLDEDGFPTSALRPADQAQSWEGPHVPLPSFFAINPYQKCF</sequence>